<dbReference type="Proteomes" id="UP000255024">
    <property type="component" value="Unassembled WGS sequence"/>
</dbReference>
<name>A0A378RNZ5_MYROD</name>
<evidence type="ECO:0000313" key="2">
    <source>
        <dbReference type="Proteomes" id="UP000255024"/>
    </source>
</evidence>
<dbReference type="EMBL" id="UGQL01000001">
    <property type="protein sequence ID" value="STZ28438.1"/>
    <property type="molecule type" value="Genomic_DNA"/>
</dbReference>
<keyword evidence="2" id="KW-1185">Reference proteome</keyword>
<dbReference type="Pfam" id="PF21857">
    <property type="entry name" value="DUF6913"/>
    <property type="match status" value="1"/>
</dbReference>
<organism evidence="1 2">
    <name type="scientific">Myroides odoratus</name>
    <name type="common">Flavobacterium odoratum</name>
    <dbReference type="NCBI Taxonomy" id="256"/>
    <lineage>
        <taxon>Bacteria</taxon>
        <taxon>Pseudomonadati</taxon>
        <taxon>Bacteroidota</taxon>
        <taxon>Flavobacteriia</taxon>
        <taxon>Flavobacteriales</taxon>
        <taxon>Flavobacteriaceae</taxon>
        <taxon>Myroides</taxon>
    </lineage>
</organism>
<sequence>MFSTFKKKTLKKAINQATLKGLASDFDFKPQTIGILIEKSEVSKVDELIQALRQSGVSVDQINVLVYTGLTKTKQLIDPSFSMSDFTLTGDIHNQEVKNFIDQPFDLLINFYAKDIVPLLWVSAKSKAKFKVGVATVTPKINHFSLDIQELQATQYAKHLMNYITIFKTK</sequence>
<dbReference type="AlphaFoldDB" id="A0A378RNZ5"/>
<accession>A0A378RNZ5</accession>
<dbReference type="InterPro" id="IPR054207">
    <property type="entry name" value="DUF6913"/>
</dbReference>
<dbReference type="RefSeq" id="WP_115091378.1">
    <property type="nucleotide sequence ID" value="NZ_CP068107.1"/>
</dbReference>
<reference evidence="1 2" key="1">
    <citation type="submission" date="2018-06" db="EMBL/GenBank/DDBJ databases">
        <authorList>
            <consortium name="Pathogen Informatics"/>
            <person name="Doyle S."/>
        </authorList>
    </citation>
    <scope>NUCLEOTIDE SEQUENCE [LARGE SCALE GENOMIC DNA]</scope>
    <source>
        <strain evidence="1 2">NCTC11179</strain>
    </source>
</reference>
<evidence type="ECO:0000313" key="1">
    <source>
        <dbReference type="EMBL" id="STZ28438.1"/>
    </source>
</evidence>
<protein>
    <submittedName>
        <fullName evidence="1">Uncharacterized protein</fullName>
    </submittedName>
</protein>
<gene>
    <name evidence="1" type="ORF">NCTC11179_01984</name>
</gene>
<proteinExistence type="predicted"/>